<organism evidence="1">
    <name type="scientific">Arundo donax</name>
    <name type="common">Giant reed</name>
    <name type="synonym">Donax arundinaceus</name>
    <dbReference type="NCBI Taxonomy" id="35708"/>
    <lineage>
        <taxon>Eukaryota</taxon>
        <taxon>Viridiplantae</taxon>
        <taxon>Streptophyta</taxon>
        <taxon>Embryophyta</taxon>
        <taxon>Tracheophyta</taxon>
        <taxon>Spermatophyta</taxon>
        <taxon>Magnoliopsida</taxon>
        <taxon>Liliopsida</taxon>
        <taxon>Poales</taxon>
        <taxon>Poaceae</taxon>
        <taxon>PACMAD clade</taxon>
        <taxon>Arundinoideae</taxon>
        <taxon>Arundineae</taxon>
        <taxon>Arundo</taxon>
    </lineage>
</organism>
<name>A0A0A9B0J2_ARUDO</name>
<reference evidence="1" key="1">
    <citation type="submission" date="2014-09" db="EMBL/GenBank/DDBJ databases">
        <authorList>
            <person name="Magalhaes I.L.F."/>
            <person name="Oliveira U."/>
            <person name="Santos F.R."/>
            <person name="Vidigal T.H.D.A."/>
            <person name="Brescovit A.D."/>
            <person name="Santos A.J."/>
        </authorList>
    </citation>
    <scope>NUCLEOTIDE SEQUENCE</scope>
    <source>
        <tissue evidence="1">Shoot tissue taken approximately 20 cm above the soil surface</tissue>
    </source>
</reference>
<proteinExistence type="predicted"/>
<evidence type="ECO:0000313" key="1">
    <source>
        <dbReference type="EMBL" id="JAD54675.1"/>
    </source>
</evidence>
<accession>A0A0A9B0J2</accession>
<sequence>MDARQLLLLTMLSSMGFVSKGMWITPWS</sequence>
<reference evidence="1" key="2">
    <citation type="journal article" date="2015" name="Data Brief">
        <title>Shoot transcriptome of the giant reed, Arundo donax.</title>
        <authorList>
            <person name="Barrero R.A."/>
            <person name="Guerrero F.D."/>
            <person name="Moolhuijzen P."/>
            <person name="Goolsby J.A."/>
            <person name="Tidwell J."/>
            <person name="Bellgard S.E."/>
            <person name="Bellgard M.I."/>
        </authorList>
    </citation>
    <scope>NUCLEOTIDE SEQUENCE</scope>
    <source>
        <tissue evidence="1">Shoot tissue taken approximately 20 cm above the soil surface</tissue>
    </source>
</reference>
<dbReference type="AlphaFoldDB" id="A0A0A9B0J2"/>
<dbReference type="EMBL" id="GBRH01243220">
    <property type="protein sequence ID" value="JAD54675.1"/>
    <property type="molecule type" value="Transcribed_RNA"/>
</dbReference>
<protein>
    <submittedName>
        <fullName evidence="1">Uncharacterized protein</fullName>
    </submittedName>
</protein>